<feature type="domain" description="MucBP" evidence="6">
    <location>
        <begin position="1149"/>
        <end position="1211"/>
    </location>
</feature>
<keyword evidence="9" id="KW-1185">Reference proteome</keyword>
<feature type="domain" description="Bacterial repeat" evidence="7">
    <location>
        <begin position="865"/>
        <end position="920"/>
    </location>
</feature>
<dbReference type="NCBIfam" id="TIGR02543">
    <property type="entry name" value="List_Bact_rpt"/>
    <property type="match status" value="2"/>
</dbReference>
<keyword evidence="4" id="KW-0812">Transmembrane</keyword>
<dbReference type="Pfam" id="PF09479">
    <property type="entry name" value="Flg_new"/>
    <property type="match status" value="5"/>
</dbReference>
<organism evidence="8 9">
    <name type="scientific">Lactiplantibacillus brownii</name>
    <dbReference type="NCBI Taxonomy" id="3069269"/>
    <lineage>
        <taxon>Bacteria</taxon>
        <taxon>Bacillati</taxon>
        <taxon>Bacillota</taxon>
        <taxon>Bacilli</taxon>
        <taxon>Lactobacillales</taxon>
        <taxon>Lactobacillaceae</taxon>
        <taxon>Lactiplantibacillus</taxon>
    </lineage>
</organism>
<feature type="domain" description="MucBP" evidence="6">
    <location>
        <begin position="928"/>
        <end position="994"/>
    </location>
</feature>
<evidence type="ECO:0000313" key="8">
    <source>
        <dbReference type="EMBL" id="MDQ7936657.1"/>
    </source>
</evidence>
<feature type="compositionally biased region" description="Polar residues" evidence="3">
    <location>
        <begin position="1230"/>
        <end position="1246"/>
    </location>
</feature>
<feature type="transmembrane region" description="Helical" evidence="4">
    <location>
        <begin position="1287"/>
        <end position="1306"/>
    </location>
</feature>
<comment type="subcellular location">
    <subcellularLocation>
        <location evidence="1">Cell envelope</location>
    </subcellularLocation>
</comment>
<feature type="signal peptide" evidence="5">
    <location>
        <begin position="1"/>
        <end position="30"/>
    </location>
</feature>
<evidence type="ECO:0000256" key="1">
    <source>
        <dbReference type="ARBA" id="ARBA00004196"/>
    </source>
</evidence>
<feature type="chain" id="PRO_5045684917" evidence="5">
    <location>
        <begin position="31"/>
        <end position="1314"/>
    </location>
</feature>
<evidence type="ECO:0000259" key="6">
    <source>
        <dbReference type="Pfam" id="PF06458"/>
    </source>
</evidence>
<comment type="caution">
    <text evidence="8">The sequence shown here is derived from an EMBL/GenBank/DDBJ whole genome shotgun (WGS) entry which is preliminary data.</text>
</comment>
<accession>A0ABU1A6U2</accession>
<gene>
    <name evidence="8" type="ORF">RA086_03220</name>
</gene>
<keyword evidence="4" id="KW-0472">Membrane</keyword>
<evidence type="ECO:0000256" key="5">
    <source>
        <dbReference type="SAM" id="SignalP"/>
    </source>
</evidence>
<feature type="compositionally biased region" description="Low complexity" evidence="3">
    <location>
        <begin position="42"/>
        <end position="65"/>
    </location>
</feature>
<dbReference type="InterPro" id="IPR042229">
    <property type="entry name" value="Listeria/Bacterioides_rpt_sf"/>
</dbReference>
<feature type="region of interest" description="Disordered" evidence="3">
    <location>
        <begin position="37"/>
        <end position="70"/>
    </location>
</feature>
<feature type="region of interest" description="Disordered" evidence="3">
    <location>
        <begin position="1223"/>
        <end position="1246"/>
    </location>
</feature>
<keyword evidence="2" id="KW-0677">Repeat</keyword>
<sequence length="1314" mass="144491">MLKGRFLRGIMALVLLVGQCSNLTALSAQADELPNQTTASKQQAARAPSVASQASSQATQSSTTQPKAPEWLTLTFMTGSTAWKQTRVAPGTSVNMPANPPAGAGQVAFEGWFTAPTGGKQYYFPRKVTKSQTLYAHFSDKYLINFKDADGKVIDSKTVAPGELIPKTTTAVTPPTGEHFDYWMVEGDTSQKAFDFKSTKAKQNLVLVPKFSAQRTIIFFSEGSQVDPEYVKENGRVTQPAAPKRDGYQFVRWSTQRDGATAYDFATPVKSNVTLYAVWAPIQVKYTIAYWLEKPNISGDAGTTKSNYRYAWSTTATTDAGNNVTIDQTKADQLKNGDTAGVAALRYGEYGFSESKKVSGNGQTVINVYYKRIVYKIDFNLNSNTHTTSMSANGQTYYGDGEQYQLAAKYGQDIGQYWPTNYFSATSVFDTWAGAPILLVTKQLVMNASMLPVGDPLRYTLTANWSTNQTRIPAIYMFESLDGTGTEYNDRYYQEDERYRDLVTNMTLLAKDIPGFDDVHATVVRTPEAYTLYYPRKQYTLAYNPVGGQLGKDTNDSIMPYQKKITQPADPTRTGYTFAGWYQDANYREKVDFTHLTMPDSNLTLYAKWESISHKVNYFDDLNGTWLFQQGYGTDEYVNFPAEYVKGDTFTNGKGVFNGWFWQIGESDVEFADTIPMTRDIDLFAKWLTSGYRVSYLAGNGTGTVPQDPDSYDLTKQAVVKAGPDLVAPAAKTFIGWTSNRDTSVHYATDKMAVHGDTKLTAVYANKADLIALTYHAGDYDGHPAAVSQVVLGQSNVDLKGAIFNRKGKTLVGWSKTPNGAKDYDLEQAGVALGQTDTDLYAVWQAQSVNVTFVPGDNGTLDYGGQGATVSTDYGNQWQDRTFAIPTVVPDAGYKFAGWSPALPAETDRLTSDQFYTAQFVKKVAGSVTVRYLNEQGKQIAADKLISGIEGDHYDVSGSDYAIQKLGDYDLIATPENAQGTYNESNTLVIYRYRKRLPVANSTVTVKYLDEHGQTLKDDLVVTAKPGTSYDLRTSEVAIKGYHHVKTTGNLQGTVTSAPIIITHQYAKDAAAQSQIKVTYEDEQGQSLHAPLTLTKPVGATYDVRDSQRQFAGYHYVKTIGALQGIVASQPMTIRHQYAKTILPAAVGQVSVRYIDQATGQTLHAPSILQGTVGDDYQVAPIAIAGYQFTGVTGNLTGQYSVKPQVVTLSYAKVVVDKAIQQPQPEAPKTESQSVAKNNQSPSTTAPVAMADEVVASRAPVNRIFNEQTPTPKTKLPQTQEHEVKTLWIGIGFVVLALASMSYGYAESRRRQRH</sequence>
<reference evidence="8 9" key="1">
    <citation type="journal article" date="2023" name="Int. J. Syst. Evol. Microbiol.">
        <title>Lactiplantibacillus brownii sp. nov., a novel psychrotolerant species isolated from sauerkraut.</title>
        <authorList>
            <person name="Heng Y.C."/>
            <person name="Silvaraju S."/>
            <person name="Lee J.K.Y."/>
            <person name="Kittelmann S."/>
        </authorList>
    </citation>
    <scope>NUCLEOTIDE SEQUENCE [LARGE SCALE GENOMIC DNA]</scope>
    <source>
        <strain evidence="8 9">WILCCON 0030</strain>
    </source>
</reference>
<feature type="domain" description="MucBP" evidence="6">
    <location>
        <begin position="1076"/>
        <end position="1138"/>
    </location>
</feature>
<protein>
    <submittedName>
        <fullName evidence="8">InlB B-repeat-containing protein</fullName>
    </submittedName>
</protein>
<proteinExistence type="predicted"/>
<name>A0ABU1A6U2_9LACO</name>
<dbReference type="Gene3D" id="2.60.40.4270">
    <property type="entry name" value="Listeria-Bacteroides repeat domain"/>
    <property type="match status" value="4"/>
</dbReference>
<evidence type="ECO:0000256" key="2">
    <source>
        <dbReference type="ARBA" id="ARBA00022737"/>
    </source>
</evidence>
<keyword evidence="4" id="KW-1133">Transmembrane helix</keyword>
<keyword evidence="5" id="KW-0732">Signal</keyword>
<dbReference type="Gene3D" id="3.10.20.320">
    <property type="entry name" value="Putative peptidoglycan bound protein (lpxtg motif)"/>
    <property type="match status" value="4"/>
</dbReference>
<evidence type="ECO:0000259" key="7">
    <source>
        <dbReference type="Pfam" id="PF18998"/>
    </source>
</evidence>
<dbReference type="Proteomes" id="UP001227831">
    <property type="component" value="Unassembled WGS sequence"/>
</dbReference>
<evidence type="ECO:0000313" key="9">
    <source>
        <dbReference type="Proteomes" id="UP001227831"/>
    </source>
</evidence>
<evidence type="ECO:0000256" key="4">
    <source>
        <dbReference type="SAM" id="Phobius"/>
    </source>
</evidence>
<dbReference type="InterPro" id="IPR009459">
    <property type="entry name" value="MucBP_dom"/>
</dbReference>
<dbReference type="Pfam" id="PF06458">
    <property type="entry name" value="MucBP"/>
    <property type="match status" value="4"/>
</dbReference>
<feature type="domain" description="MucBP" evidence="6">
    <location>
        <begin position="1003"/>
        <end position="1066"/>
    </location>
</feature>
<dbReference type="Pfam" id="PF18998">
    <property type="entry name" value="Flg_new_2"/>
    <property type="match status" value="1"/>
</dbReference>
<dbReference type="RefSeq" id="WP_308702473.1">
    <property type="nucleotide sequence ID" value="NZ_AP027463.1"/>
</dbReference>
<dbReference type="InterPro" id="IPR044060">
    <property type="entry name" value="Bacterial_rp_domain"/>
</dbReference>
<dbReference type="InterPro" id="IPR013378">
    <property type="entry name" value="InlB-like_B-rpt"/>
</dbReference>
<dbReference type="EMBL" id="JAVCWF010000001">
    <property type="protein sequence ID" value="MDQ7936657.1"/>
    <property type="molecule type" value="Genomic_DNA"/>
</dbReference>
<evidence type="ECO:0000256" key="3">
    <source>
        <dbReference type="SAM" id="MobiDB-lite"/>
    </source>
</evidence>